<keyword evidence="1" id="KW-0819">tRNA processing</keyword>
<evidence type="ECO:0000313" key="5">
    <source>
        <dbReference type="Proteomes" id="UP001148614"/>
    </source>
</evidence>
<dbReference type="GO" id="GO:0005634">
    <property type="term" value="C:nucleus"/>
    <property type="evidence" value="ECO:0007669"/>
    <property type="project" value="TreeGrafter"/>
</dbReference>
<comment type="caution">
    <text evidence="4">The sequence shown here is derived from an EMBL/GenBank/DDBJ whole genome shotgun (WGS) entry which is preliminary data.</text>
</comment>
<dbReference type="Gene3D" id="3.40.140.10">
    <property type="entry name" value="Cytidine Deaminase, domain 2"/>
    <property type="match status" value="1"/>
</dbReference>
<evidence type="ECO:0000259" key="3">
    <source>
        <dbReference type="PROSITE" id="PS51747"/>
    </source>
</evidence>
<organism evidence="4 5">
    <name type="scientific">Xylaria arbuscula</name>
    <dbReference type="NCBI Taxonomy" id="114810"/>
    <lineage>
        <taxon>Eukaryota</taxon>
        <taxon>Fungi</taxon>
        <taxon>Dikarya</taxon>
        <taxon>Ascomycota</taxon>
        <taxon>Pezizomycotina</taxon>
        <taxon>Sordariomycetes</taxon>
        <taxon>Xylariomycetidae</taxon>
        <taxon>Xylariales</taxon>
        <taxon>Xylariaceae</taxon>
        <taxon>Xylaria</taxon>
    </lineage>
</organism>
<dbReference type="PROSITE" id="PS51747">
    <property type="entry name" value="CYT_DCMP_DEAMINASES_2"/>
    <property type="match status" value="1"/>
</dbReference>
<name>A0A9W8TQE0_9PEZI</name>
<protein>
    <recommendedName>
        <fullName evidence="3">CMP/dCMP-type deaminase domain-containing protein</fullName>
    </recommendedName>
</protein>
<dbReference type="GO" id="GO:0005737">
    <property type="term" value="C:cytoplasm"/>
    <property type="evidence" value="ECO:0007669"/>
    <property type="project" value="TreeGrafter"/>
</dbReference>
<keyword evidence="5" id="KW-1185">Reference proteome</keyword>
<dbReference type="CDD" id="cd01285">
    <property type="entry name" value="nucleoside_deaminase"/>
    <property type="match status" value="1"/>
</dbReference>
<reference evidence="4" key="1">
    <citation type="submission" date="2022-07" db="EMBL/GenBank/DDBJ databases">
        <title>Genome Sequence of Xylaria arbuscula.</title>
        <authorList>
            <person name="Buettner E."/>
        </authorList>
    </citation>
    <scope>NUCLEOTIDE SEQUENCE</scope>
    <source>
        <strain evidence="4">VT107</strain>
    </source>
</reference>
<dbReference type="PANTHER" id="PTHR11079:SF156">
    <property type="entry name" value="INACTIVE TRNA-SPECIFIC ADENOSINE DEAMINASE-LIKE PROTEIN 3-RELATED"/>
    <property type="match status" value="1"/>
</dbReference>
<dbReference type="Pfam" id="PF00383">
    <property type="entry name" value="dCMP_cyt_deam_1"/>
    <property type="match status" value="1"/>
</dbReference>
<dbReference type="GO" id="GO:0052717">
    <property type="term" value="F:tRNA-specific adenosine-34 deaminase activity"/>
    <property type="evidence" value="ECO:0007669"/>
    <property type="project" value="TreeGrafter"/>
</dbReference>
<dbReference type="VEuPathDB" id="FungiDB:F4678DRAFT_353758"/>
<dbReference type="SUPFAM" id="SSF53927">
    <property type="entry name" value="Cytidine deaminase-like"/>
    <property type="match status" value="1"/>
</dbReference>
<dbReference type="EMBL" id="JANPWZ010000262">
    <property type="protein sequence ID" value="KAJ3578080.1"/>
    <property type="molecule type" value="Genomic_DNA"/>
</dbReference>
<sequence>MKEVVETLDPVSRRLIPANIDSGTLVPLKTTLELRDNLTLGLAYITRAPNRYTNDVVTIARALAGDDAAKNLPHLRRCSKPVDLPAHLKSQFMNEGNGRQVHTGKSNWLYILLGIKDELPYDQLLRGLANVDGIRDDIFLGIIPVPLLAPTSQVQANLWSQQFWQTVYRKNNPLGPHPSNICRTTSVVSRDASVWMTLAHQVARKSREHGLGEPIGAVIIKRTVPGKFDVPKTAPTQGSELVPEATVNDVPENTAGHGVRDIGNAEIVEDAIGSEASGPGPEEKETTQIVALAGDARWYQQEKAGRTGNPMGHAALRAISMVAQKLVRTENRAENTPPIMEFEAFQDGPILDDEQVVFDAEHPCPDGYLCHDLELYLTHEPCVMCAMAILHSRMGRIVFRHRMPLTGGMSSEDRGHDACDTSPLCENGPCGGGRGLGLHWRKELNWSMLGWEWETDTIERLSVDPHLHA</sequence>
<accession>A0A9W8TQE0</accession>
<dbReference type="InterPro" id="IPR016193">
    <property type="entry name" value="Cytidine_deaminase-like"/>
</dbReference>
<feature type="domain" description="CMP/dCMP-type deaminase" evidence="3">
    <location>
        <begin position="280"/>
        <end position="412"/>
    </location>
</feature>
<dbReference type="AlphaFoldDB" id="A0A9W8TQE0"/>
<dbReference type="Proteomes" id="UP001148614">
    <property type="component" value="Unassembled WGS sequence"/>
</dbReference>
<dbReference type="PANTHER" id="PTHR11079">
    <property type="entry name" value="CYTOSINE DEAMINASE FAMILY MEMBER"/>
    <property type="match status" value="1"/>
</dbReference>
<dbReference type="InterPro" id="IPR002125">
    <property type="entry name" value="CMP_dCMP_dom"/>
</dbReference>
<evidence type="ECO:0000256" key="1">
    <source>
        <dbReference type="ARBA" id="ARBA00022694"/>
    </source>
</evidence>
<proteinExistence type="inferred from homology"/>
<dbReference type="GO" id="GO:0008033">
    <property type="term" value="P:tRNA processing"/>
    <property type="evidence" value="ECO:0007669"/>
    <property type="project" value="UniProtKB-KW"/>
</dbReference>
<gene>
    <name evidence="4" type="ORF">NPX13_g2484</name>
</gene>
<evidence type="ECO:0000256" key="2">
    <source>
        <dbReference type="ARBA" id="ARBA00038160"/>
    </source>
</evidence>
<evidence type="ECO:0000313" key="4">
    <source>
        <dbReference type="EMBL" id="KAJ3578080.1"/>
    </source>
</evidence>
<comment type="similarity">
    <text evidence="2">Belongs to the cytidine and deoxycytidylate deaminase family. ADAT3 subfamily.</text>
</comment>